<gene>
    <name evidence="1" type="ORF">BTN85_1735</name>
</gene>
<organism evidence="1 2">
    <name type="scientific">Methanohalarchaeum thermophilum</name>
    <dbReference type="NCBI Taxonomy" id="1903181"/>
    <lineage>
        <taxon>Archaea</taxon>
        <taxon>Methanobacteriati</taxon>
        <taxon>Methanobacteriota</taxon>
        <taxon>Methanonatronarchaeia</taxon>
        <taxon>Methanonatronarchaeales</taxon>
        <taxon>Methanonatronarchaeaceae</taxon>
        <taxon>Candidatus Methanohalarchaeum</taxon>
    </lineage>
</organism>
<evidence type="ECO:0000313" key="1">
    <source>
        <dbReference type="EMBL" id="OKY79227.1"/>
    </source>
</evidence>
<comment type="caution">
    <text evidence="1">The sequence shown here is derived from an EMBL/GenBank/DDBJ whole genome shotgun (WGS) entry which is preliminary data.</text>
</comment>
<accession>A0A1Q6DXZ5</accession>
<evidence type="ECO:0000313" key="2">
    <source>
        <dbReference type="Proteomes" id="UP000185744"/>
    </source>
</evidence>
<dbReference type="EMBL" id="MSDW01000001">
    <property type="protein sequence ID" value="OKY79227.1"/>
    <property type="molecule type" value="Genomic_DNA"/>
</dbReference>
<dbReference type="Proteomes" id="UP000185744">
    <property type="component" value="Unassembled WGS sequence"/>
</dbReference>
<proteinExistence type="predicted"/>
<reference evidence="1" key="1">
    <citation type="submission" date="2016-12" db="EMBL/GenBank/DDBJ databases">
        <title>Discovery of methanogenic haloarchaea.</title>
        <authorList>
            <person name="Sorokin D.Y."/>
            <person name="Makarova K.S."/>
            <person name="Abbas B."/>
            <person name="Ferrer M."/>
            <person name="Golyshin P.N."/>
        </authorList>
    </citation>
    <scope>NUCLEOTIDE SEQUENCE [LARGE SCALE GENOMIC DNA]</scope>
    <source>
        <strain evidence="1">HMET1</strain>
    </source>
</reference>
<keyword evidence="2" id="KW-1185">Reference proteome</keyword>
<sequence length="37" mass="4346">MDPGSKVQGLYCFLEKPTEGKDNWFVLEKYFVIQTSF</sequence>
<dbReference type="AlphaFoldDB" id="A0A1Q6DXZ5"/>
<protein>
    <submittedName>
        <fullName evidence="1">Uncharacterized protein</fullName>
    </submittedName>
</protein>
<name>A0A1Q6DXZ5_METT1</name>
<dbReference type="InParanoid" id="A0A1Q6DXZ5"/>